<comment type="similarity">
    <text evidence="1">Belongs to the UPF0065 (bug) family.</text>
</comment>
<dbReference type="Proteomes" id="UP000397656">
    <property type="component" value="Chromosome 2"/>
</dbReference>
<dbReference type="InterPro" id="IPR042100">
    <property type="entry name" value="Bug_dom1"/>
</dbReference>
<dbReference type="SUPFAM" id="SSF53850">
    <property type="entry name" value="Periplasmic binding protein-like II"/>
    <property type="match status" value="1"/>
</dbReference>
<dbReference type="Pfam" id="PF03401">
    <property type="entry name" value="TctC"/>
    <property type="match status" value="1"/>
</dbReference>
<evidence type="ECO:0000313" key="2">
    <source>
        <dbReference type="EMBL" id="QOT79836.1"/>
    </source>
</evidence>
<dbReference type="RefSeq" id="WP_150985215.1">
    <property type="nucleotide sequence ID" value="NZ_CP062804.1"/>
</dbReference>
<gene>
    <name evidence="2" type="ORF">F7R26_034810</name>
</gene>
<dbReference type="InterPro" id="IPR005064">
    <property type="entry name" value="BUG"/>
</dbReference>
<dbReference type="GeneID" id="98406143"/>
<protein>
    <submittedName>
        <fullName evidence="2">Tripartite tricarboxylate transporter substrate binding protein</fullName>
    </submittedName>
</protein>
<proteinExistence type="inferred from homology"/>
<dbReference type="InterPro" id="IPR006311">
    <property type="entry name" value="TAT_signal"/>
</dbReference>
<evidence type="ECO:0000256" key="1">
    <source>
        <dbReference type="ARBA" id="ARBA00006987"/>
    </source>
</evidence>
<reference evidence="2 3" key="1">
    <citation type="submission" date="2020-10" db="EMBL/GenBank/DDBJ databases">
        <title>Complete genome sequence of Cupriavidus basilensis CCUG 49340T.</title>
        <authorList>
            <person name="Salva-Serra F."/>
            <person name="Donoso R.A."/>
            <person name="Cho K.H."/>
            <person name="Yoo J.A."/>
            <person name="Lee K."/>
            <person name="Yoon S.-H."/>
            <person name="Perez-Pantoja D."/>
            <person name="Moore E.R.B."/>
        </authorList>
    </citation>
    <scope>NUCLEOTIDE SEQUENCE [LARGE SCALE GENOMIC DNA]</scope>
    <source>
        <strain evidence="3">CCUG 49340</strain>
    </source>
</reference>
<sequence length="334" mass="34849">MQIGRRRTLLRLGAASFAAGGGISGIASALAQGAVPAGYPAKPVRLVVPYPAGGATDVLARAIAAPLGQQWQRTVVVENRPGASGMIGADTVAKAPADGYTLLLTLTSVVQLPSQYAKPPFDPMRDLVALSELATSHLVVAANSSMPGSLAEVVQMAKGKPKGYSYGTYGTGSGAHLYMEVFTGAAGVDMIHVPYKGEAPLLNDLLGGQVSVGTISVMGIKPHVRTGRLRALAVVGNTRAPMLPEVPTFQELGYSGLDGPGWFGLFAPAGTPRPIVDKVSADVNAILATPDIRQRMTDLGVIVKGTRPMEFAEVARADQAYWNGVIRKLNIRLD</sequence>
<dbReference type="CDD" id="cd13578">
    <property type="entry name" value="PBP2_Bug27"/>
    <property type="match status" value="1"/>
</dbReference>
<name>A0A643FXV5_9BURK</name>
<dbReference type="PANTHER" id="PTHR42928:SF5">
    <property type="entry name" value="BLR1237 PROTEIN"/>
    <property type="match status" value="1"/>
</dbReference>
<dbReference type="Gene3D" id="3.40.190.150">
    <property type="entry name" value="Bordetella uptake gene, domain 1"/>
    <property type="match status" value="1"/>
</dbReference>
<dbReference type="EMBL" id="CP062804">
    <property type="protein sequence ID" value="QOT79836.1"/>
    <property type="molecule type" value="Genomic_DNA"/>
</dbReference>
<evidence type="ECO:0000313" key="3">
    <source>
        <dbReference type="Proteomes" id="UP000397656"/>
    </source>
</evidence>
<accession>A0A643FXV5</accession>
<dbReference type="PANTHER" id="PTHR42928">
    <property type="entry name" value="TRICARBOXYLATE-BINDING PROTEIN"/>
    <property type="match status" value="1"/>
</dbReference>
<dbReference type="PROSITE" id="PS51318">
    <property type="entry name" value="TAT"/>
    <property type="match status" value="1"/>
</dbReference>
<organism evidence="2 3">
    <name type="scientific">Cupriavidus basilensis</name>
    <dbReference type="NCBI Taxonomy" id="68895"/>
    <lineage>
        <taxon>Bacteria</taxon>
        <taxon>Pseudomonadati</taxon>
        <taxon>Pseudomonadota</taxon>
        <taxon>Betaproteobacteria</taxon>
        <taxon>Burkholderiales</taxon>
        <taxon>Burkholderiaceae</taxon>
        <taxon>Cupriavidus</taxon>
    </lineage>
</organism>
<dbReference type="Gene3D" id="3.40.190.10">
    <property type="entry name" value="Periplasmic binding protein-like II"/>
    <property type="match status" value="1"/>
</dbReference>
<dbReference type="AlphaFoldDB" id="A0A643FXV5"/>
<dbReference type="PIRSF" id="PIRSF017082">
    <property type="entry name" value="YflP"/>
    <property type="match status" value="1"/>
</dbReference>